<protein>
    <submittedName>
        <fullName evidence="1 2">Uncharacterized protein</fullName>
    </submittedName>
</protein>
<gene>
    <name evidence="1" type="ORF">ZHAS_00018633</name>
</gene>
<accession>A0A084WJG7</accession>
<keyword evidence="3" id="KW-1185">Reference proteome</keyword>
<name>A0A084WJG7_ANOSI</name>
<evidence type="ECO:0000313" key="3">
    <source>
        <dbReference type="Proteomes" id="UP000030765"/>
    </source>
</evidence>
<proteinExistence type="predicted"/>
<sequence>MPPDAFADICSRYQHPLAPDRSIVVRLLMRNISTEPGSSSYRPEALKVE</sequence>
<reference evidence="2" key="2">
    <citation type="submission" date="2020-05" db="UniProtKB">
        <authorList>
            <consortium name="EnsemblMetazoa"/>
        </authorList>
    </citation>
    <scope>IDENTIFICATION</scope>
</reference>
<dbReference type="EMBL" id="ATLV01024031">
    <property type="status" value="NOT_ANNOTATED_CDS"/>
    <property type="molecule type" value="Genomic_DNA"/>
</dbReference>
<dbReference type="EnsemblMetazoa" id="ASIC018633-RA">
    <property type="protein sequence ID" value="ASIC018633-PA"/>
    <property type="gene ID" value="ASIC018633"/>
</dbReference>
<organism evidence="1">
    <name type="scientific">Anopheles sinensis</name>
    <name type="common">Mosquito</name>
    <dbReference type="NCBI Taxonomy" id="74873"/>
    <lineage>
        <taxon>Eukaryota</taxon>
        <taxon>Metazoa</taxon>
        <taxon>Ecdysozoa</taxon>
        <taxon>Arthropoda</taxon>
        <taxon>Hexapoda</taxon>
        <taxon>Insecta</taxon>
        <taxon>Pterygota</taxon>
        <taxon>Neoptera</taxon>
        <taxon>Endopterygota</taxon>
        <taxon>Diptera</taxon>
        <taxon>Nematocera</taxon>
        <taxon>Culicoidea</taxon>
        <taxon>Culicidae</taxon>
        <taxon>Anophelinae</taxon>
        <taxon>Anopheles</taxon>
    </lineage>
</organism>
<dbReference type="VEuPathDB" id="VectorBase:ASIC018633"/>
<evidence type="ECO:0000313" key="2">
    <source>
        <dbReference type="EnsemblMetazoa" id="ASIC018633-PA"/>
    </source>
</evidence>
<dbReference type="EMBL" id="KE525348">
    <property type="protein sequence ID" value="KFB50361.1"/>
    <property type="molecule type" value="Genomic_DNA"/>
</dbReference>
<dbReference type="Proteomes" id="UP000030765">
    <property type="component" value="Unassembled WGS sequence"/>
</dbReference>
<reference evidence="1 3" key="1">
    <citation type="journal article" date="2014" name="BMC Genomics">
        <title>Genome sequence of Anopheles sinensis provides insight into genetics basis of mosquito competence for malaria parasites.</title>
        <authorList>
            <person name="Zhou D."/>
            <person name="Zhang D."/>
            <person name="Ding G."/>
            <person name="Shi L."/>
            <person name="Hou Q."/>
            <person name="Ye Y."/>
            <person name="Xu Y."/>
            <person name="Zhou H."/>
            <person name="Xiong C."/>
            <person name="Li S."/>
            <person name="Yu J."/>
            <person name="Hong S."/>
            <person name="Yu X."/>
            <person name="Zou P."/>
            <person name="Chen C."/>
            <person name="Chang X."/>
            <person name="Wang W."/>
            <person name="Lv Y."/>
            <person name="Sun Y."/>
            <person name="Ma L."/>
            <person name="Shen B."/>
            <person name="Zhu C."/>
        </authorList>
    </citation>
    <scope>NUCLEOTIDE SEQUENCE [LARGE SCALE GENOMIC DNA]</scope>
</reference>
<dbReference type="AlphaFoldDB" id="A0A084WJG7"/>
<evidence type="ECO:0000313" key="1">
    <source>
        <dbReference type="EMBL" id="KFB50361.1"/>
    </source>
</evidence>